<dbReference type="Gene3D" id="2.160.10.10">
    <property type="entry name" value="Hexapeptide repeat proteins"/>
    <property type="match status" value="1"/>
</dbReference>
<dbReference type="SUPFAM" id="SSF51161">
    <property type="entry name" value="Trimeric LpxA-like enzymes"/>
    <property type="match status" value="1"/>
</dbReference>
<evidence type="ECO:0000313" key="1">
    <source>
        <dbReference type="EMBL" id="NMV39281.1"/>
    </source>
</evidence>
<dbReference type="InterPro" id="IPR051159">
    <property type="entry name" value="Hexapeptide_acetyltransf"/>
</dbReference>
<dbReference type="RefSeq" id="WP_169340550.1">
    <property type="nucleotide sequence ID" value="NZ_JABBZM010000013.1"/>
</dbReference>
<accession>A0A848NVL2</accession>
<dbReference type="EMBL" id="JABBZM010000013">
    <property type="protein sequence ID" value="NMV39281.1"/>
    <property type="molecule type" value="Genomic_DNA"/>
</dbReference>
<dbReference type="InterPro" id="IPR011004">
    <property type="entry name" value="Trimer_LpxA-like_sf"/>
</dbReference>
<dbReference type="Proteomes" id="UP000575469">
    <property type="component" value="Unassembled WGS sequence"/>
</dbReference>
<name>A0A848NVL2_9RALS</name>
<keyword evidence="1" id="KW-0808">Transferase</keyword>
<dbReference type="CDD" id="cd04647">
    <property type="entry name" value="LbH_MAT_like"/>
    <property type="match status" value="1"/>
</dbReference>
<gene>
    <name evidence="1" type="ORF">HGR00_15310</name>
</gene>
<dbReference type="PANTHER" id="PTHR23416">
    <property type="entry name" value="SIALIC ACID SYNTHASE-RELATED"/>
    <property type="match status" value="1"/>
</dbReference>
<sequence>MIEIHPSASVSRLADIEDSVRGTRIVVGPGARIDAFVKVKPAGGSGDLVIGEHSVINAGCVLYTGNGIRIGTGVAVAANCTFAPVNHAYQDRHTPIRLQGFLPSKGGIVVEDDVWIGANCVLLDGAVLRQGCVIGAGSVVRGEVPAYAVAAGNPLRIVGHRQ</sequence>
<proteinExistence type="predicted"/>
<dbReference type="InterPro" id="IPR001451">
    <property type="entry name" value="Hexapep"/>
</dbReference>
<protein>
    <submittedName>
        <fullName evidence="1">Acyltransferase</fullName>
    </submittedName>
</protein>
<dbReference type="Pfam" id="PF00132">
    <property type="entry name" value="Hexapep"/>
    <property type="match status" value="1"/>
</dbReference>
<organism evidence="1 2">
    <name type="scientific">Ralstonia insidiosa</name>
    <dbReference type="NCBI Taxonomy" id="190721"/>
    <lineage>
        <taxon>Bacteria</taxon>
        <taxon>Pseudomonadati</taxon>
        <taxon>Pseudomonadota</taxon>
        <taxon>Betaproteobacteria</taxon>
        <taxon>Burkholderiales</taxon>
        <taxon>Burkholderiaceae</taxon>
        <taxon>Ralstonia</taxon>
    </lineage>
</organism>
<dbReference type="AlphaFoldDB" id="A0A848NVL2"/>
<dbReference type="GO" id="GO:0016746">
    <property type="term" value="F:acyltransferase activity"/>
    <property type="evidence" value="ECO:0007669"/>
    <property type="project" value="UniProtKB-KW"/>
</dbReference>
<comment type="caution">
    <text evidence="1">The sequence shown here is derived from an EMBL/GenBank/DDBJ whole genome shotgun (WGS) entry which is preliminary data.</text>
</comment>
<keyword evidence="1" id="KW-0012">Acyltransferase</keyword>
<reference evidence="1 2" key="1">
    <citation type="submission" date="2020-04" db="EMBL/GenBank/DDBJ databases">
        <title>Ralstonia insidiosa genome sequencing and assembly.</title>
        <authorList>
            <person name="Martins R.C.R."/>
            <person name="Perdigao-Neto L.V."/>
            <person name="Levin A.S.S."/>
            <person name="Costa S.F."/>
        </authorList>
    </citation>
    <scope>NUCLEOTIDE SEQUENCE [LARGE SCALE GENOMIC DNA]</scope>
    <source>
        <strain evidence="1 2">5047</strain>
    </source>
</reference>
<evidence type="ECO:0000313" key="2">
    <source>
        <dbReference type="Proteomes" id="UP000575469"/>
    </source>
</evidence>